<dbReference type="GO" id="GO:0006779">
    <property type="term" value="P:porphyrin-containing compound biosynthetic process"/>
    <property type="evidence" value="ECO:0007669"/>
    <property type="project" value="InterPro"/>
</dbReference>
<dbReference type="KEGG" id="hhw:NCTC503_00092"/>
<reference evidence="2 3" key="1">
    <citation type="submission" date="2019-05" db="EMBL/GenBank/DDBJ databases">
        <authorList>
            <consortium name="Pathogen Informatics"/>
        </authorList>
    </citation>
    <scope>NUCLEOTIDE SEQUENCE [LARGE SCALE GENOMIC DNA]</scope>
    <source>
        <strain evidence="2 3">NCTC503</strain>
    </source>
</reference>
<evidence type="ECO:0000313" key="2">
    <source>
        <dbReference type="EMBL" id="VTQ81908.1"/>
    </source>
</evidence>
<proteinExistence type="predicted"/>
<dbReference type="AlphaFoldDB" id="A0A4U9QV58"/>
<evidence type="ECO:0000259" key="1">
    <source>
        <dbReference type="Pfam" id="PF01208"/>
    </source>
</evidence>
<dbReference type="Proteomes" id="UP000308489">
    <property type="component" value="Chromosome 1"/>
</dbReference>
<dbReference type="Gene3D" id="3.20.20.210">
    <property type="match status" value="1"/>
</dbReference>
<dbReference type="SUPFAM" id="SSF51726">
    <property type="entry name" value="UROD/MetE-like"/>
    <property type="match status" value="1"/>
</dbReference>
<dbReference type="InterPro" id="IPR000257">
    <property type="entry name" value="Uroporphyrinogen_deCOase"/>
</dbReference>
<dbReference type="Pfam" id="PF01208">
    <property type="entry name" value="URO-D"/>
    <property type="match status" value="1"/>
</dbReference>
<evidence type="ECO:0000313" key="3">
    <source>
        <dbReference type="Proteomes" id="UP000308489"/>
    </source>
</evidence>
<sequence>MNIDKLTIDERMKKLIKGEKIDRVPVIPHMETYAAKICNMTSREYYLNPEKAFVAQMWARDLHQHDGGIGYGFPECHAWEFGGDVEIPQSPRLGYPKIIKRPVSSLEDIKNLRIPNLDDAPIHSRILKFNRLCYEHGFGVGISAGSPMNIAYALAGNLVFRWLIKEPNAIHELLRISTDYLINVAEYYVEEFGSEQIGAGISCPMECHAIMAPKTFEAFSLPYLKEIYEKFSKLGIRIGTVHLCGDHNKNLKYWKEEIPLAKRTLITMGYEMDMQYVGDYLGEDYIIGGNLRNTTLQKGTPEEVYEEAKGIIEKMKHRKGGFVLTPDCTLIAEAPTANLHAMIKAARDFGRYE</sequence>
<gene>
    <name evidence="2" type="primary">hemE2</name>
    <name evidence="2" type="ORF">NCTC503_00092</name>
</gene>
<dbReference type="PANTHER" id="PTHR47099:SF1">
    <property type="entry name" value="METHYLCOBAMIDE:COM METHYLTRANSFERASE MTBA"/>
    <property type="match status" value="1"/>
</dbReference>
<dbReference type="RefSeq" id="WP_171011933.1">
    <property type="nucleotide sequence ID" value="NZ_CBCRUQ010000011.1"/>
</dbReference>
<name>A0A4U9QV58_HATHI</name>
<dbReference type="PANTHER" id="PTHR47099">
    <property type="entry name" value="METHYLCOBAMIDE:COM METHYLTRANSFERASE MTBA"/>
    <property type="match status" value="1"/>
</dbReference>
<organism evidence="2 3">
    <name type="scientific">Hathewaya histolytica</name>
    <name type="common">Clostridium histolyticum</name>
    <dbReference type="NCBI Taxonomy" id="1498"/>
    <lineage>
        <taxon>Bacteria</taxon>
        <taxon>Bacillati</taxon>
        <taxon>Bacillota</taxon>
        <taxon>Clostridia</taxon>
        <taxon>Eubacteriales</taxon>
        <taxon>Clostridiaceae</taxon>
        <taxon>Hathewaya</taxon>
    </lineage>
</organism>
<accession>A0A4U9QV58</accession>
<protein>
    <submittedName>
        <fullName evidence="2">Uroporphyrinogen decarboxylase HemE</fullName>
        <ecNumber evidence="2">4.1.1.37</ecNumber>
    </submittedName>
</protein>
<dbReference type="GO" id="GO:0004853">
    <property type="term" value="F:uroporphyrinogen decarboxylase activity"/>
    <property type="evidence" value="ECO:0007669"/>
    <property type="project" value="UniProtKB-EC"/>
</dbReference>
<feature type="domain" description="Uroporphyrinogen decarboxylase (URO-D)" evidence="1">
    <location>
        <begin position="9"/>
        <end position="348"/>
    </location>
</feature>
<keyword evidence="2" id="KW-0456">Lyase</keyword>
<dbReference type="InterPro" id="IPR038071">
    <property type="entry name" value="UROD/MetE-like_sf"/>
</dbReference>
<dbReference type="InterPro" id="IPR052024">
    <property type="entry name" value="Methanogen_methyltrans"/>
</dbReference>
<dbReference type="EC" id="4.1.1.37" evidence="2"/>
<keyword evidence="3" id="KW-1185">Reference proteome</keyword>
<dbReference type="EMBL" id="LR590481">
    <property type="protein sequence ID" value="VTQ81908.1"/>
    <property type="molecule type" value="Genomic_DNA"/>
</dbReference>